<dbReference type="InterPro" id="IPR001226">
    <property type="entry name" value="Flavodoxin_CS"/>
</dbReference>
<dbReference type="GO" id="GO:0006783">
    <property type="term" value="P:heme biosynthetic process"/>
    <property type="evidence" value="ECO:0007669"/>
    <property type="project" value="TreeGrafter"/>
</dbReference>
<proteinExistence type="predicted"/>
<evidence type="ECO:0000259" key="1">
    <source>
        <dbReference type="PROSITE" id="PS50902"/>
    </source>
</evidence>
<name>A0A7K1UVE5_9NOCA</name>
<dbReference type="PROSITE" id="PS00201">
    <property type="entry name" value="FLAVODOXIN"/>
    <property type="match status" value="1"/>
</dbReference>
<dbReference type="PANTHER" id="PTHR38030:SF2">
    <property type="entry name" value="PROTOPORPHYRINOGEN IX DEHYDROGENASE [QUINONE]"/>
    <property type="match status" value="1"/>
</dbReference>
<dbReference type="InterPro" id="IPR029039">
    <property type="entry name" value="Flavoprotein-like_sf"/>
</dbReference>
<dbReference type="GO" id="GO:0010181">
    <property type="term" value="F:FMN binding"/>
    <property type="evidence" value="ECO:0007669"/>
    <property type="project" value="InterPro"/>
</dbReference>
<dbReference type="SUPFAM" id="SSF52218">
    <property type="entry name" value="Flavoproteins"/>
    <property type="match status" value="1"/>
</dbReference>
<dbReference type="InterPro" id="IPR026816">
    <property type="entry name" value="Flavodoxin_dom"/>
</dbReference>
<reference evidence="2 3" key="1">
    <citation type="submission" date="2019-12" db="EMBL/GenBank/DDBJ databases">
        <title>Nocardia sp. nov. ET3-3 isolated from soil.</title>
        <authorList>
            <person name="Kanchanasin P."/>
            <person name="Tanasupawat S."/>
            <person name="Yuki M."/>
            <person name="Kudo T."/>
        </authorList>
    </citation>
    <scope>NUCLEOTIDE SEQUENCE [LARGE SCALE GENOMIC DNA]</scope>
    <source>
        <strain evidence="2 3">ET3-3</strain>
    </source>
</reference>
<protein>
    <submittedName>
        <fullName evidence="2">Flavodoxin</fullName>
    </submittedName>
</protein>
<dbReference type="PROSITE" id="PS50902">
    <property type="entry name" value="FLAVODOXIN_LIKE"/>
    <property type="match status" value="1"/>
</dbReference>
<dbReference type="GO" id="GO:0070819">
    <property type="term" value="F:menaquinone-dependent protoporphyrinogen oxidase activity"/>
    <property type="evidence" value="ECO:0007669"/>
    <property type="project" value="TreeGrafter"/>
</dbReference>
<dbReference type="Gene3D" id="3.40.50.360">
    <property type="match status" value="1"/>
</dbReference>
<dbReference type="InterPro" id="IPR052200">
    <property type="entry name" value="Protoporphyrinogen_IX_DH"/>
</dbReference>
<dbReference type="PANTHER" id="PTHR38030">
    <property type="entry name" value="PROTOPORPHYRINOGEN IX DEHYDROGENASE [MENAQUINONE]"/>
    <property type="match status" value="1"/>
</dbReference>
<dbReference type="Pfam" id="PF12724">
    <property type="entry name" value="Flavodoxin_5"/>
    <property type="match status" value="1"/>
</dbReference>
<dbReference type="EMBL" id="WRPP01000002">
    <property type="protein sequence ID" value="MVU78356.1"/>
    <property type="molecule type" value="Genomic_DNA"/>
</dbReference>
<evidence type="ECO:0000313" key="2">
    <source>
        <dbReference type="EMBL" id="MVU78356.1"/>
    </source>
</evidence>
<accession>A0A7K1UVE5</accession>
<dbReference type="GO" id="GO:0009055">
    <property type="term" value="F:electron transfer activity"/>
    <property type="evidence" value="ECO:0007669"/>
    <property type="project" value="InterPro"/>
</dbReference>
<feature type="domain" description="Flavodoxin-like" evidence="1">
    <location>
        <begin position="6"/>
        <end position="162"/>
    </location>
</feature>
<dbReference type="RefSeq" id="WP_157387870.1">
    <property type="nucleotide sequence ID" value="NZ_WRPP01000002.1"/>
</dbReference>
<keyword evidence="3" id="KW-1185">Reference proteome</keyword>
<sequence length="166" mass="17993">MSRDPVLVVYGSKRGGTAEIAEWIGESLRAAHVPAQVRAAREVHSLEGFGAVVLGGALYTGRWHRDARRFARRFARQLRERPVWVFASGPLDTSTDDGSDGNAFGAKAVHKCANRVDARGTALFGGRLEATARGFPASAMAKKNAGDFRDRSRIEAWAKEISARLG</sequence>
<organism evidence="2 3">
    <name type="scientific">Nocardia terrae</name>
    <dbReference type="NCBI Taxonomy" id="2675851"/>
    <lineage>
        <taxon>Bacteria</taxon>
        <taxon>Bacillati</taxon>
        <taxon>Actinomycetota</taxon>
        <taxon>Actinomycetes</taxon>
        <taxon>Mycobacteriales</taxon>
        <taxon>Nocardiaceae</taxon>
        <taxon>Nocardia</taxon>
    </lineage>
</organism>
<dbReference type="Proteomes" id="UP000466794">
    <property type="component" value="Unassembled WGS sequence"/>
</dbReference>
<gene>
    <name evidence="2" type="ORF">GPX89_14010</name>
</gene>
<dbReference type="InterPro" id="IPR008254">
    <property type="entry name" value="Flavodoxin/NO_synth"/>
</dbReference>
<comment type="caution">
    <text evidence="2">The sequence shown here is derived from an EMBL/GenBank/DDBJ whole genome shotgun (WGS) entry which is preliminary data.</text>
</comment>
<evidence type="ECO:0000313" key="3">
    <source>
        <dbReference type="Proteomes" id="UP000466794"/>
    </source>
</evidence>
<dbReference type="AlphaFoldDB" id="A0A7K1UVE5"/>